<feature type="domain" description="Beta-ketoacyl-[acyl-carrier-protein] synthase III N-terminal" evidence="1">
    <location>
        <begin position="125"/>
        <end position="187"/>
    </location>
</feature>
<comment type="caution">
    <text evidence="2">The sequence shown here is derived from an EMBL/GenBank/DDBJ whole genome shotgun (WGS) entry which is preliminary data.</text>
</comment>
<evidence type="ECO:0000259" key="1">
    <source>
        <dbReference type="Pfam" id="PF08545"/>
    </source>
</evidence>
<dbReference type="Gene3D" id="3.40.47.10">
    <property type="match status" value="2"/>
</dbReference>
<reference evidence="2 3" key="1">
    <citation type="submission" date="2019-10" db="EMBL/GenBank/DDBJ databases">
        <title>Two novel species isolated from a subtropical stream in China.</title>
        <authorList>
            <person name="Lu H."/>
        </authorList>
    </citation>
    <scope>NUCLEOTIDE SEQUENCE [LARGE SCALE GENOMIC DNA]</scope>
    <source>
        <strain evidence="2 3">FT29W</strain>
    </source>
</reference>
<proteinExistence type="predicted"/>
<dbReference type="AlphaFoldDB" id="A0A6A7N667"/>
<organism evidence="2 3">
    <name type="scientific">Rugamonas aquatica</name>
    <dbReference type="NCBI Taxonomy" id="2743357"/>
    <lineage>
        <taxon>Bacteria</taxon>
        <taxon>Pseudomonadati</taxon>
        <taxon>Pseudomonadota</taxon>
        <taxon>Betaproteobacteria</taxon>
        <taxon>Burkholderiales</taxon>
        <taxon>Oxalobacteraceae</taxon>
        <taxon>Telluria group</taxon>
        <taxon>Rugamonas</taxon>
    </lineage>
</organism>
<evidence type="ECO:0000313" key="2">
    <source>
        <dbReference type="EMBL" id="MQA40382.1"/>
    </source>
</evidence>
<dbReference type="InterPro" id="IPR016039">
    <property type="entry name" value="Thiolase-like"/>
</dbReference>
<protein>
    <recommendedName>
        <fullName evidence="1">Beta-ketoacyl-[acyl-carrier-protein] synthase III N-terminal domain-containing protein</fullName>
    </recommendedName>
</protein>
<dbReference type="PANTHER" id="PTHR34069">
    <property type="entry name" value="3-OXOACYL-[ACYL-CARRIER-PROTEIN] SYNTHASE 3"/>
    <property type="match status" value="1"/>
</dbReference>
<dbReference type="Pfam" id="PF08545">
    <property type="entry name" value="ACP_syn_III"/>
    <property type="match status" value="1"/>
</dbReference>
<dbReference type="PANTHER" id="PTHR34069:SF2">
    <property type="entry name" value="BETA-KETOACYL-[ACYL-CARRIER-PROTEIN] SYNTHASE III"/>
    <property type="match status" value="1"/>
</dbReference>
<dbReference type="Proteomes" id="UP000440498">
    <property type="component" value="Unassembled WGS sequence"/>
</dbReference>
<dbReference type="RefSeq" id="WP_152839598.1">
    <property type="nucleotide sequence ID" value="NZ_WHUG01000008.1"/>
</dbReference>
<sequence>MSAKQAFLHSIDYAVGAAVPIASLADQGVAIETVDELLAKGVQAFSLLERPLDQVIGECVRASLDRAGLQGDAIDSVILVTESFAELFDGGQTDLSFRQIRNRCFDLFYGLGITKASLLCATYGGCTNFLQASLMAKSMIQQGLGRHVLLVAAERFSTLASRLMDEAVSVAGDGVAACVVSAEAPAGSAFRLDFIGLAPYKNIVPDADMAAKLLEMFRSMKHAAADCYDSCRMQPGDFRWVVLGDYNRSTTLTYSKLLGFPPERAFLDNVGRLGHIPFDPLINLADLHRSRQVSQCDAVLLFLCGPLSCGAVAVTLCP</sequence>
<dbReference type="InterPro" id="IPR013751">
    <property type="entry name" value="ACP_syn_III_N"/>
</dbReference>
<dbReference type="GO" id="GO:0044550">
    <property type="term" value="P:secondary metabolite biosynthetic process"/>
    <property type="evidence" value="ECO:0007669"/>
    <property type="project" value="TreeGrafter"/>
</dbReference>
<dbReference type="SUPFAM" id="SSF53901">
    <property type="entry name" value="Thiolase-like"/>
    <property type="match status" value="1"/>
</dbReference>
<evidence type="ECO:0000313" key="3">
    <source>
        <dbReference type="Proteomes" id="UP000440498"/>
    </source>
</evidence>
<accession>A0A6A7N667</accession>
<name>A0A6A7N667_9BURK</name>
<dbReference type="GO" id="GO:0006633">
    <property type="term" value="P:fatty acid biosynthetic process"/>
    <property type="evidence" value="ECO:0007669"/>
    <property type="project" value="InterPro"/>
</dbReference>
<dbReference type="GO" id="GO:0004315">
    <property type="term" value="F:3-oxoacyl-[acyl-carrier-protein] synthase activity"/>
    <property type="evidence" value="ECO:0007669"/>
    <property type="project" value="InterPro"/>
</dbReference>
<gene>
    <name evidence="2" type="ORF">GEV02_19705</name>
</gene>
<keyword evidence="3" id="KW-1185">Reference proteome</keyword>
<dbReference type="EMBL" id="WHUG01000008">
    <property type="protein sequence ID" value="MQA40382.1"/>
    <property type="molecule type" value="Genomic_DNA"/>
</dbReference>